<gene>
    <name evidence="1" type="ORF">L6452_28806</name>
</gene>
<accession>A0ACB8ZYX1</accession>
<keyword evidence="2" id="KW-1185">Reference proteome</keyword>
<comment type="caution">
    <text evidence="1">The sequence shown here is derived from an EMBL/GenBank/DDBJ whole genome shotgun (WGS) entry which is preliminary data.</text>
</comment>
<reference evidence="2" key="1">
    <citation type="journal article" date="2022" name="Mol. Ecol. Resour.">
        <title>The genomes of chicory, endive, great burdock and yacon provide insights into Asteraceae palaeo-polyploidization history and plant inulin production.</title>
        <authorList>
            <person name="Fan W."/>
            <person name="Wang S."/>
            <person name="Wang H."/>
            <person name="Wang A."/>
            <person name="Jiang F."/>
            <person name="Liu H."/>
            <person name="Zhao H."/>
            <person name="Xu D."/>
            <person name="Zhang Y."/>
        </authorList>
    </citation>
    <scope>NUCLEOTIDE SEQUENCE [LARGE SCALE GENOMIC DNA]</scope>
    <source>
        <strain evidence="2">cv. Niubang</strain>
    </source>
</reference>
<evidence type="ECO:0000313" key="1">
    <source>
        <dbReference type="EMBL" id="KAI3703052.1"/>
    </source>
</evidence>
<dbReference type="Proteomes" id="UP001055879">
    <property type="component" value="Linkage Group LG09"/>
</dbReference>
<dbReference type="EMBL" id="CM042055">
    <property type="protein sequence ID" value="KAI3703052.1"/>
    <property type="molecule type" value="Genomic_DNA"/>
</dbReference>
<protein>
    <submittedName>
        <fullName evidence="1">Uncharacterized protein</fullName>
    </submittedName>
</protein>
<evidence type="ECO:0000313" key="2">
    <source>
        <dbReference type="Proteomes" id="UP001055879"/>
    </source>
</evidence>
<reference evidence="1 2" key="2">
    <citation type="journal article" date="2022" name="Mol. Ecol. Resour.">
        <title>The genomes of chicory, endive, great burdock and yacon provide insights into Asteraceae paleo-polyploidization history and plant inulin production.</title>
        <authorList>
            <person name="Fan W."/>
            <person name="Wang S."/>
            <person name="Wang H."/>
            <person name="Wang A."/>
            <person name="Jiang F."/>
            <person name="Liu H."/>
            <person name="Zhao H."/>
            <person name="Xu D."/>
            <person name="Zhang Y."/>
        </authorList>
    </citation>
    <scope>NUCLEOTIDE SEQUENCE [LARGE SCALE GENOMIC DNA]</scope>
    <source>
        <strain evidence="2">cv. Niubang</strain>
    </source>
</reference>
<organism evidence="1 2">
    <name type="scientific">Arctium lappa</name>
    <name type="common">Greater burdock</name>
    <name type="synonym">Lappa major</name>
    <dbReference type="NCBI Taxonomy" id="4217"/>
    <lineage>
        <taxon>Eukaryota</taxon>
        <taxon>Viridiplantae</taxon>
        <taxon>Streptophyta</taxon>
        <taxon>Embryophyta</taxon>
        <taxon>Tracheophyta</taxon>
        <taxon>Spermatophyta</taxon>
        <taxon>Magnoliopsida</taxon>
        <taxon>eudicotyledons</taxon>
        <taxon>Gunneridae</taxon>
        <taxon>Pentapetalae</taxon>
        <taxon>asterids</taxon>
        <taxon>campanulids</taxon>
        <taxon>Asterales</taxon>
        <taxon>Asteraceae</taxon>
        <taxon>Carduoideae</taxon>
        <taxon>Cardueae</taxon>
        <taxon>Arctiinae</taxon>
        <taxon>Arctium</taxon>
    </lineage>
</organism>
<proteinExistence type="predicted"/>
<sequence length="70" mass="7751">MVQLNTIQRRIFHGEMENTHCPTLWSTVASQHSWSSVASQHSDFSRGVYTIDIKTALCLQNASTANNGAT</sequence>
<name>A0ACB8ZYX1_ARCLA</name>